<dbReference type="InterPro" id="IPR052339">
    <property type="entry name" value="Fe-S_Maturation_MIP18"/>
</dbReference>
<feature type="domain" description="MIP18 family-like" evidence="1">
    <location>
        <begin position="83"/>
        <end position="146"/>
    </location>
</feature>
<reference evidence="2" key="1">
    <citation type="submission" date="2018-05" db="EMBL/GenBank/DDBJ databases">
        <authorList>
            <person name="Lanie J.A."/>
            <person name="Ng W.-L."/>
            <person name="Kazmierczak K.M."/>
            <person name="Andrzejewski T.M."/>
            <person name="Davidsen T.M."/>
            <person name="Wayne K.J."/>
            <person name="Tettelin H."/>
            <person name="Glass J.I."/>
            <person name="Rusch D."/>
            <person name="Podicherti R."/>
            <person name="Tsui H.-C.T."/>
            <person name="Winkler M.E."/>
        </authorList>
    </citation>
    <scope>NUCLEOTIDE SEQUENCE</scope>
</reference>
<dbReference type="Gene3D" id="3.30.300.130">
    <property type="entry name" value="Fe-S cluster assembly (FSCA)"/>
    <property type="match status" value="1"/>
</dbReference>
<evidence type="ECO:0000259" key="1">
    <source>
        <dbReference type="Pfam" id="PF01883"/>
    </source>
</evidence>
<dbReference type="Pfam" id="PF01883">
    <property type="entry name" value="FeS_assembly_P"/>
    <property type="match status" value="1"/>
</dbReference>
<organism evidence="2">
    <name type="scientific">marine metagenome</name>
    <dbReference type="NCBI Taxonomy" id="408172"/>
    <lineage>
        <taxon>unclassified sequences</taxon>
        <taxon>metagenomes</taxon>
        <taxon>ecological metagenomes</taxon>
    </lineage>
</organism>
<dbReference type="PANTHER" id="PTHR42831:SF1">
    <property type="entry name" value="FE-S PROTEIN MATURATION AUXILIARY FACTOR YITW"/>
    <property type="match status" value="1"/>
</dbReference>
<feature type="non-terminal residue" evidence="2">
    <location>
        <position position="150"/>
    </location>
</feature>
<dbReference type="EMBL" id="UINC01224488">
    <property type="protein sequence ID" value="SVE54133.1"/>
    <property type="molecule type" value="Genomic_DNA"/>
</dbReference>
<dbReference type="SUPFAM" id="SSF117916">
    <property type="entry name" value="Fe-S cluster assembly (FSCA) domain-like"/>
    <property type="match status" value="1"/>
</dbReference>
<dbReference type="AlphaFoldDB" id="A0A383ECL1"/>
<dbReference type="InterPro" id="IPR034904">
    <property type="entry name" value="FSCA_dom_sf"/>
</dbReference>
<protein>
    <recommendedName>
        <fullName evidence="1">MIP18 family-like domain-containing protein</fullName>
    </recommendedName>
</protein>
<dbReference type="PANTHER" id="PTHR42831">
    <property type="entry name" value="FE-S PROTEIN MATURATION AUXILIARY FACTOR YITW"/>
    <property type="match status" value="1"/>
</dbReference>
<proteinExistence type="predicted"/>
<evidence type="ECO:0000313" key="2">
    <source>
        <dbReference type="EMBL" id="SVE54133.1"/>
    </source>
</evidence>
<accession>A0A383ECL1</accession>
<sequence>MTAAEPTELSRDVEASIVPSGDKVTLQKGEQAQITQTLGGTFTVIVNGNMFRIEGSDADALDLELVKTPAEEAKRPETQDDLKQQIEAQLKTVYDPEIPVNIVDLGLVYDSTPTQIDGGWRVDVKMTLTAPGCGMGPVLQQDAQNRLLCI</sequence>
<gene>
    <name evidence="2" type="ORF">METZ01_LOCUS506987</name>
</gene>
<name>A0A383ECL1_9ZZZZ</name>
<dbReference type="InterPro" id="IPR002744">
    <property type="entry name" value="MIP18-like"/>
</dbReference>